<dbReference type="EMBL" id="JABJNZ010000019">
    <property type="protein sequence ID" value="MBT4870147.1"/>
    <property type="molecule type" value="Genomic_DNA"/>
</dbReference>
<protein>
    <submittedName>
        <fullName evidence="1">Uncharacterized protein</fullName>
    </submittedName>
</protein>
<dbReference type="AlphaFoldDB" id="A0A8T5GEN1"/>
<sequence length="184" mass="20798">MFKPISFDLKEVAKLFKQKKVLELRGLSNRLIREASIEENYAKAELGVIAYALHKLETKQHISESNKWQKVKQIISSDLSSAEYAASQNNSKMLISKLKSIVNHIKNTDSEMGNYAQNLYEKAKVKQASLVYSYGLSLAQSADLTGADKKELQSYIGFTKMSDEESEQKKISERVAEIGEWLNA</sequence>
<name>A0A8T5GEN1_9ARCH</name>
<comment type="caution">
    <text evidence="1">The sequence shown here is derived from an EMBL/GenBank/DDBJ whole genome shotgun (WGS) entry which is preliminary data.</text>
</comment>
<evidence type="ECO:0000313" key="1">
    <source>
        <dbReference type="EMBL" id="MBT4870147.1"/>
    </source>
</evidence>
<evidence type="ECO:0000313" key="2">
    <source>
        <dbReference type="Proteomes" id="UP000722459"/>
    </source>
</evidence>
<gene>
    <name evidence="1" type="ORF">HON47_01070</name>
</gene>
<proteinExistence type="predicted"/>
<organism evidence="1 2">
    <name type="scientific">Candidatus Iainarchaeum sp</name>
    <dbReference type="NCBI Taxonomy" id="3101447"/>
    <lineage>
        <taxon>Archaea</taxon>
        <taxon>Candidatus Iainarchaeota</taxon>
        <taxon>Candidatus Iainarchaeia</taxon>
        <taxon>Candidatus Iainarchaeales</taxon>
        <taxon>Candidatus Iainarchaeaceae</taxon>
        <taxon>Candidatus Iainarchaeum</taxon>
    </lineage>
</organism>
<dbReference type="Proteomes" id="UP000722459">
    <property type="component" value="Unassembled WGS sequence"/>
</dbReference>
<reference evidence="1" key="1">
    <citation type="journal article" date="2021" name="ISME J.">
        <title>Mercury methylation by metabolically versatile and cosmopolitan marine bacteria.</title>
        <authorList>
            <person name="Lin H."/>
            <person name="Ascher D.B."/>
            <person name="Myung Y."/>
            <person name="Lamborg C.H."/>
            <person name="Hallam S.J."/>
            <person name="Gionfriddo C.M."/>
            <person name="Holt K.E."/>
            <person name="Moreau J.W."/>
        </authorList>
    </citation>
    <scope>NUCLEOTIDE SEQUENCE</scope>
    <source>
        <strain evidence="1">SI075_bin30</strain>
    </source>
</reference>
<accession>A0A8T5GEN1</accession>